<gene>
    <name evidence="2" type="ORF">E2C01_025850</name>
</gene>
<keyword evidence="3" id="KW-1185">Reference proteome</keyword>
<comment type="caution">
    <text evidence="2">The sequence shown here is derived from an EMBL/GenBank/DDBJ whole genome shotgun (WGS) entry which is preliminary data.</text>
</comment>
<dbReference type="EMBL" id="VSRR010002647">
    <property type="protein sequence ID" value="MPC32538.1"/>
    <property type="molecule type" value="Genomic_DNA"/>
</dbReference>
<dbReference type="Proteomes" id="UP000324222">
    <property type="component" value="Unassembled WGS sequence"/>
</dbReference>
<feature type="compositionally biased region" description="Basic and acidic residues" evidence="1">
    <location>
        <begin position="1"/>
        <end position="17"/>
    </location>
</feature>
<organism evidence="2 3">
    <name type="scientific">Portunus trituberculatus</name>
    <name type="common">Swimming crab</name>
    <name type="synonym">Neptunus trituberculatus</name>
    <dbReference type="NCBI Taxonomy" id="210409"/>
    <lineage>
        <taxon>Eukaryota</taxon>
        <taxon>Metazoa</taxon>
        <taxon>Ecdysozoa</taxon>
        <taxon>Arthropoda</taxon>
        <taxon>Crustacea</taxon>
        <taxon>Multicrustacea</taxon>
        <taxon>Malacostraca</taxon>
        <taxon>Eumalacostraca</taxon>
        <taxon>Eucarida</taxon>
        <taxon>Decapoda</taxon>
        <taxon>Pleocyemata</taxon>
        <taxon>Brachyura</taxon>
        <taxon>Eubrachyura</taxon>
        <taxon>Portunoidea</taxon>
        <taxon>Portunidae</taxon>
        <taxon>Portuninae</taxon>
        <taxon>Portunus</taxon>
    </lineage>
</organism>
<evidence type="ECO:0000313" key="2">
    <source>
        <dbReference type="EMBL" id="MPC32538.1"/>
    </source>
</evidence>
<sequence length="63" mass="7409">MGVEVGERPREKREHPFPRVHRSSMASVPVLTEVVLRALQPERHYLGWVQREVQRKPVGLRKL</sequence>
<accession>A0A5B7EGK3</accession>
<reference evidence="2 3" key="1">
    <citation type="submission" date="2019-05" db="EMBL/GenBank/DDBJ databases">
        <title>Another draft genome of Portunus trituberculatus and its Hox gene families provides insights of decapod evolution.</title>
        <authorList>
            <person name="Jeong J.-H."/>
            <person name="Song I."/>
            <person name="Kim S."/>
            <person name="Choi T."/>
            <person name="Kim D."/>
            <person name="Ryu S."/>
            <person name="Kim W."/>
        </authorList>
    </citation>
    <scope>NUCLEOTIDE SEQUENCE [LARGE SCALE GENOMIC DNA]</scope>
    <source>
        <tissue evidence="2">Muscle</tissue>
    </source>
</reference>
<name>A0A5B7EGK3_PORTR</name>
<dbReference type="AlphaFoldDB" id="A0A5B7EGK3"/>
<proteinExistence type="predicted"/>
<feature type="region of interest" description="Disordered" evidence="1">
    <location>
        <begin position="1"/>
        <end position="22"/>
    </location>
</feature>
<protein>
    <submittedName>
        <fullName evidence="2">Uncharacterized protein</fullName>
    </submittedName>
</protein>
<evidence type="ECO:0000313" key="3">
    <source>
        <dbReference type="Proteomes" id="UP000324222"/>
    </source>
</evidence>
<evidence type="ECO:0000256" key="1">
    <source>
        <dbReference type="SAM" id="MobiDB-lite"/>
    </source>
</evidence>